<dbReference type="InterPro" id="IPR050223">
    <property type="entry name" value="D-isomer_2-hydroxyacid_DH"/>
</dbReference>
<reference evidence="5 6" key="1">
    <citation type="submission" date="2019-06" db="EMBL/GenBank/DDBJ databases">
        <title>Draft genome sequence of the filamentous fungus Phialemoniopsis curvata isolated from diesel fuel.</title>
        <authorList>
            <person name="Varaljay V.A."/>
            <person name="Lyon W.J."/>
            <person name="Crouch A.L."/>
            <person name="Drake C.E."/>
            <person name="Hollomon J.M."/>
            <person name="Nadeau L.J."/>
            <person name="Nunn H.S."/>
            <person name="Stevenson B.S."/>
            <person name="Bojanowski C.L."/>
            <person name="Crookes-Goodson W.J."/>
        </authorList>
    </citation>
    <scope>NUCLEOTIDE SEQUENCE [LARGE SCALE GENOMIC DNA]</scope>
    <source>
        <strain evidence="5 6">D216</strain>
    </source>
</reference>
<dbReference type="PROSITE" id="PS00671">
    <property type="entry name" value="D_2_HYDROXYACID_DH_3"/>
    <property type="match status" value="1"/>
</dbReference>
<dbReference type="OrthoDB" id="9991913at2759"/>
<dbReference type="GO" id="GO:0005829">
    <property type="term" value="C:cytosol"/>
    <property type="evidence" value="ECO:0007669"/>
    <property type="project" value="TreeGrafter"/>
</dbReference>
<dbReference type="FunCoup" id="A0A507B070">
    <property type="interactions" value="484"/>
</dbReference>
<dbReference type="RefSeq" id="XP_030991621.1">
    <property type="nucleotide sequence ID" value="XM_031143841.1"/>
</dbReference>
<evidence type="ECO:0008006" key="7">
    <source>
        <dbReference type="Google" id="ProtNLM"/>
    </source>
</evidence>
<dbReference type="PANTHER" id="PTHR10996:SF129">
    <property type="entry name" value="2-HYDROXYACID DEHYDROGENASE C1773.17C-RELATED"/>
    <property type="match status" value="1"/>
</dbReference>
<dbReference type="CDD" id="cd12168">
    <property type="entry name" value="Mand_dh_like"/>
    <property type="match status" value="1"/>
</dbReference>
<evidence type="ECO:0000256" key="2">
    <source>
        <dbReference type="RuleBase" id="RU003719"/>
    </source>
</evidence>
<keyword evidence="1 2" id="KW-0560">Oxidoreductase</keyword>
<dbReference type="Proteomes" id="UP000319257">
    <property type="component" value="Unassembled WGS sequence"/>
</dbReference>
<dbReference type="GO" id="GO:0030267">
    <property type="term" value="F:glyoxylate reductase (NADPH) activity"/>
    <property type="evidence" value="ECO:0007669"/>
    <property type="project" value="TreeGrafter"/>
</dbReference>
<evidence type="ECO:0000256" key="1">
    <source>
        <dbReference type="ARBA" id="ARBA00023002"/>
    </source>
</evidence>
<dbReference type="InterPro" id="IPR036291">
    <property type="entry name" value="NAD(P)-bd_dom_sf"/>
</dbReference>
<evidence type="ECO:0000313" key="6">
    <source>
        <dbReference type="Proteomes" id="UP000319257"/>
    </source>
</evidence>
<evidence type="ECO:0000259" key="4">
    <source>
        <dbReference type="Pfam" id="PF02826"/>
    </source>
</evidence>
<name>A0A507B070_9PEZI</name>
<organism evidence="5 6">
    <name type="scientific">Thyridium curvatum</name>
    <dbReference type="NCBI Taxonomy" id="1093900"/>
    <lineage>
        <taxon>Eukaryota</taxon>
        <taxon>Fungi</taxon>
        <taxon>Dikarya</taxon>
        <taxon>Ascomycota</taxon>
        <taxon>Pezizomycotina</taxon>
        <taxon>Sordariomycetes</taxon>
        <taxon>Sordariomycetidae</taxon>
        <taxon>Thyridiales</taxon>
        <taxon>Thyridiaceae</taxon>
        <taxon>Thyridium</taxon>
    </lineage>
</organism>
<dbReference type="SUPFAM" id="SSF52283">
    <property type="entry name" value="Formate/glycerate dehydrogenase catalytic domain-like"/>
    <property type="match status" value="1"/>
</dbReference>
<dbReference type="AlphaFoldDB" id="A0A507B070"/>
<dbReference type="PANTHER" id="PTHR10996">
    <property type="entry name" value="2-HYDROXYACID DEHYDROGENASE-RELATED"/>
    <property type="match status" value="1"/>
</dbReference>
<dbReference type="GO" id="GO:0016618">
    <property type="term" value="F:hydroxypyruvate reductase [NAD(P)H] activity"/>
    <property type="evidence" value="ECO:0007669"/>
    <property type="project" value="TreeGrafter"/>
</dbReference>
<dbReference type="GeneID" id="41976379"/>
<dbReference type="Pfam" id="PF02826">
    <property type="entry name" value="2-Hacid_dh_C"/>
    <property type="match status" value="2"/>
</dbReference>
<dbReference type="STRING" id="1093900.A0A507B070"/>
<feature type="domain" description="D-isomer specific 2-hydroxyacid dehydrogenase catalytic" evidence="3">
    <location>
        <begin position="31"/>
        <end position="358"/>
    </location>
</feature>
<dbReference type="PROSITE" id="PS00670">
    <property type="entry name" value="D_2_HYDROXYACID_DH_2"/>
    <property type="match status" value="1"/>
</dbReference>
<proteinExistence type="inferred from homology"/>
<gene>
    <name evidence="5" type="ORF">E0L32_008932</name>
</gene>
<dbReference type="Gene3D" id="3.40.50.720">
    <property type="entry name" value="NAD(P)-binding Rossmann-like Domain"/>
    <property type="match status" value="3"/>
</dbReference>
<keyword evidence="6" id="KW-1185">Reference proteome</keyword>
<evidence type="ECO:0000313" key="5">
    <source>
        <dbReference type="EMBL" id="TPX09910.1"/>
    </source>
</evidence>
<dbReference type="InterPro" id="IPR006139">
    <property type="entry name" value="D-isomer_2_OHA_DH_cat_dom"/>
</dbReference>
<accession>A0A507B070</accession>
<dbReference type="InParanoid" id="A0A507B070"/>
<dbReference type="InterPro" id="IPR029753">
    <property type="entry name" value="D-isomer_DH_CS"/>
</dbReference>
<dbReference type="EMBL" id="SKBQ01000061">
    <property type="protein sequence ID" value="TPX09910.1"/>
    <property type="molecule type" value="Genomic_DNA"/>
</dbReference>
<evidence type="ECO:0000259" key="3">
    <source>
        <dbReference type="Pfam" id="PF00389"/>
    </source>
</evidence>
<dbReference type="GO" id="GO:0051287">
    <property type="term" value="F:NAD binding"/>
    <property type="evidence" value="ECO:0007669"/>
    <property type="project" value="InterPro"/>
</dbReference>
<dbReference type="Pfam" id="PF00389">
    <property type="entry name" value="2-Hacid_dh"/>
    <property type="match status" value="1"/>
</dbReference>
<protein>
    <recommendedName>
        <fullName evidence="7">Glycerate-and formate-dehydrogenase</fullName>
    </recommendedName>
</protein>
<feature type="domain" description="D-isomer specific 2-hydroxyacid dehydrogenase NAD-binding" evidence="4">
    <location>
        <begin position="131"/>
        <end position="179"/>
    </location>
</feature>
<dbReference type="SUPFAM" id="SSF51735">
    <property type="entry name" value="NAD(P)-binding Rossmann-fold domains"/>
    <property type="match status" value="1"/>
</dbReference>
<comment type="similarity">
    <text evidence="2">Belongs to the D-isomer specific 2-hydroxyacid dehydrogenase family.</text>
</comment>
<comment type="caution">
    <text evidence="5">The sequence shown here is derived from an EMBL/GenBank/DDBJ whole genome shotgun (WGS) entry which is preliminary data.</text>
</comment>
<sequence>MSPGRIDLGKRPRVVCLGQPKFVGDDYLAEFQEDFDFSVLEAYNHKETKEKLPLDIKKNGPIDAFIIRMGTPPYEPFDEEMFSMMAPSCKIVASSSAGYNEFPAEWLASKGVYLCNTIDAVAEATADMALFLTLAVLRNTTNAENSARNGTWRAASGLVPARDPSGLTMGIVGLGSIGKVNRIVPGISRVWLTSVRLQYLAKKAAVFNINIRYYNRNRLPREEEAKYNATYCSSLHELLSSSDIVSLNCPLNANTTNLIGPKEFAAMKDGTFLINTARGSVVDEAALKQALESGKVTRAGLDVFCDEPNVDKWFLESDKVVIQPHLGGLTDMAFQRGERECFENIKAYFSTGVPNSAVLPLKN</sequence>
<dbReference type="InterPro" id="IPR006140">
    <property type="entry name" value="D-isomer_DH_NAD-bd"/>
</dbReference>
<feature type="domain" description="D-isomer specific 2-hydroxyacid dehydrogenase NAD-binding" evidence="4">
    <location>
        <begin position="200"/>
        <end position="327"/>
    </location>
</feature>